<dbReference type="AlphaFoldDB" id="A0A427B4I0"/>
<evidence type="ECO:0000313" key="1">
    <source>
        <dbReference type="EMBL" id="RRT83381.1"/>
    </source>
</evidence>
<dbReference type="PANTHER" id="PTHR42706:SF1">
    <property type="entry name" value="FORMYLTETRAHYDROFOLATE DEFORMYLASE 2, MITOCHONDRIAL"/>
    <property type="match status" value="1"/>
</dbReference>
<accession>A0A427B4I0</accession>
<gene>
    <name evidence="1" type="ORF">B296_00008593</name>
</gene>
<comment type="caution">
    <text evidence="1">The sequence shown here is derived from an EMBL/GenBank/DDBJ whole genome shotgun (WGS) entry which is preliminary data.</text>
</comment>
<evidence type="ECO:0000313" key="2">
    <source>
        <dbReference type="Proteomes" id="UP000287651"/>
    </source>
</evidence>
<protein>
    <submittedName>
        <fullName evidence="1">Uncharacterized protein</fullName>
    </submittedName>
</protein>
<dbReference type="PANTHER" id="PTHR42706">
    <property type="entry name" value="FORMYLTETRAHYDROFOLATE DEFORMYLASE"/>
    <property type="match status" value="1"/>
</dbReference>
<dbReference type="Proteomes" id="UP000287651">
    <property type="component" value="Unassembled WGS sequence"/>
</dbReference>
<organism evidence="1 2">
    <name type="scientific">Ensete ventricosum</name>
    <name type="common">Abyssinian banana</name>
    <name type="synonym">Musa ensete</name>
    <dbReference type="NCBI Taxonomy" id="4639"/>
    <lineage>
        <taxon>Eukaryota</taxon>
        <taxon>Viridiplantae</taxon>
        <taxon>Streptophyta</taxon>
        <taxon>Embryophyta</taxon>
        <taxon>Tracheophyta</taxon>
        <taxon>Spermatophyta</taxon>
        <taxon>Magnoliopsida</taxon>
        <taxon>Liliopsida</taxon>
        <taxon>Zingiberales</taxon>
        <taxon>Musaceae</taxon>
        <taxon>Ensete</taxon>
    </lineage>
</organism>
<proteinExistence type="predicted"/>
<dbReference type="GO" id="GO:0006189">
    <property type="term" value="P:'de novo' IMP biosynthetic process"/>
    <property type="evidence" value="ECO:0007669"/>
    <property type="project" value="InterPro"/>
</dbReference>
<reference evidence="1 2" key="1">
    <citation type="journal article" date="2014" name="Agronomy (Basel)">
        <title>A Draft Genome Sequence for Ensete ventricosum, the Drought-Tolerant Tree Against Hunger.</title>
        <authorList>
            <person name="Harrison J."/>
            <person name="Moore K.A."/>
            <person name="Paszkiewicz K."/>
            <person name="Jones T."/>
            <person name="Grant M."/>
            <person name="Ambacheew D."/>
            <person name="Muzemil S."/>
            <person name="Studholme D.J."/>
        </authorList>
    </citation>
    <scope>NUCLEOTIDE SEQUENCE [LARGE SCALE GENOMIC DNA]</scope>
</reference>
<dbReference type="GO" id="GO:0008864">
    <property type="term" value="F:formyltetrahydrofolate deformylase activity"/>
    <property type="evidence" value="ECO:0007669"/>
    <property type="project" value="InterPro"/>
</dbReference>
<dbReference type="EMBL" id="AMZH03000506">
    <property type="protein sequence ID" value="RRT83381.1"/>
    <property type="molecule type" value="Genomic_DNA"/>
</dbReference>
<sequence>MRNIMYPSGSTTPTIIIAAPIRYRSGPGGSTSINLDLNLLLTYKIPTSSDQIHNGGSHLPRWVAFGVVRAGGKSGYPEATVVVSDLMARRAISTVTGGTARSVLGIHVFHCPVSGLQSNPLFDQLWRSSLILFWAEIGGVGEQDVVGIVAKLSECIASRGGNIRSVDVFVPENKQDFYSRSLNTSINMVQVERVSHRDTLQSFVQKSENLEKQCLAQAIKSYCELRVLPYQENKTLVF</sequence>
<dbReference type="Gene3D" id="3.30.70.260">
    <property type="match status" value="1"/>
</dbReference>
<dbReference type="InterPro" id="IPR004810">
    <property type="entry name" value="PurU"/>
</dbReference>
<name>A0A427B4I0_ENSVE</name>